<dbReference type="InterPro" id="IPR036974">
    <property type="entry name" value="PUA_sf"/>
</dbReference>
<dbReference type="PRINTS" id="PR00474">
    <property type="entry name" value="GLU5KINASE"/>
</dbReference>
<comment type="function">
    <text evidence="8">Catalyzes the transfer of a phosphate group to glutamate to form L-glutamate 5-phosphate.</text>
</comment>
<keyword evidence="3 8" id="KW-0641">Proline biosynthesis</keyword>
<keyword evidence="6 8" id="KW-0418">Kinase</keyword>
<dbReference type="SUPFAM" id="SSF53633">
    <property type="entry name" value="Carbamate kinase-like"/>
    <property type="match status" value="1"/>
</dbReference>
<keyword evidence="11" id="KW-1185">Reference proteome</keyword>
<dbReference type="PROSITE" id="PS50890">
    <property type="entry name" value="PUA"/>
    <property type="match status" value="1"/>
</dbReference>
<keyword evidence="4 8" id="KW-0808">Transferase</keyword>
<comment type="catalytic activity">
    <reaction evidence="8">
        <text>L-glutamate + ATP = L-glutamyl 5-phosphate + ADP</text>
        <dbReference type="Rhea" id="RHEA:14877"/>
        <dbReference type="ChEBI" id="CHEBI:29985"/>
        <dbReference type="ChEBI" id="CHEBI:30616"/>
        <dbReference type="ChEBI" id="CHEBI:58274"/>
        <dbReference type="ChEBI" id="CHEBI:456216"/>
        <dbReference type="EC" id="2.7.2.11"/>
    </reaction>
</comment>
<reference evidence="10 11" key="1">
    <citation type="submission" date="2015-06" db="EMBL/GenBank/DDBJ databases">
        <authorList>
            <person name="Xie B.-B."/>
            <person name="Rong J.-C."/>
            <person name="Qin Q.-L."/>
            <person name="Zhang Y.-Z."/>
        </authorList>
    </citation>
    <scope>NUCLEOTIDE SEQUENCE [LARGE SCALE GENOMIC DNA]</scope>
    <source>
        <strain evidence="10 11">JCM 20779</strain>
    </source>
</reference>
<evidence type="ECO:0000256" key="3">
    <source>
        <dbReference type="ARBA" id="ARBA00022650"/>
    </source>
</evidence>
<evidence type="ECO:0000256" key="5">
    <source>
        <dbReference type="ARBA" id="ARBA00022741"/>
    </source>
</evidence>
<dbReference type="InterPro" id="IPR036393">
    <property type="entry name" value="AceGlu_kinase-like_sf"/>
</dbReference>
<feature type="binding site" evidence="8">
    <location>
        <begin position="213"/>
        <end position="219"/>
    </location>
    <ligand>
        <name>ATP</name>
        <dbReference type="ChEBI" id="CHEBI:30616"/>
    </ligand>
</feature>
<dbReference type="Proteomes" id="UP000016521">
    <property type="component" value="Chromosome I"/>
</dbReference>
<feature type="binding site" evidence="8">
    <location>
        <position position="139"/>
    </location>
    <ligand>
        <name>substrate</name>
    </ligand>
</feature>
<dbReference type="CDD" id="cd04242">
    <property type="entry name" value="AAK_G5K_ProB"/>
    <property type="match status" value="1"/>
</dbReference>
<dbReference type="InterPro" id="IPR001057">
    <property type="entry name" value="Glu/AcGlu_kinase"/>
</dbReference>
<evidence type="ECO:0000259" key="9">
    <source>
        <dbReference type="Pfam" id="PF00696"/>
    </source>
</evidence>
<dbReference type="EMBL" id="CP011924">
    <property type="protein sequence ID" value="ATD07778.1"/>
    <property type="molecule type" value="Genomic_DNA"/>
</dbReference>
<feature type="binding site" evidence="8">
    <location>
        <begin position="171"/>
        <end position="172"/>
    </location>
    <ligand>
        <name>ATP</name>
        <dbReference type="ChEBI" id="CHEBI:30616"/>
    </ligand>
</feature>
<comment type="pathway">
    <text evidence="8">Amino-acid biosynthesis; L-proline biosynthesis; L-glutamate 5-semialdehyde from L-glutamate: step 1/2.</text>
</comment>
<evidence type="ECO:0000256" key="6">
    <source>
        <dbReference type="ARBA" id="ARBA00022777"/>
    </source>
</evidence>
<dbReference type="Gene3D" id="3.40.1160.10">
    <property type="entry name" value="Acetylglutamate kinase-like"/>
    <property type="match status" value="1"/>
</dbReference>
<comment type="similarity">
    <text evidence="8">Belongs to the glutamate 5-kinase family.</text>
</comment>
<dbReference type="InterPro" id="IPR001048">
    <property type="entry name" value="Asp/Glu/Uridylate_kinase"/>
</dbReference>
<dbReference type="PIRSF" id="PIRSF000729">
    <property type="entry name" value="GK"/>
    <property type="match status" value="1"/>
</dbReference>
<dbReference type="InterPro" id="IPR011529">
    <property type="entry name" value="Glu_5kinase"/>
</dbReference>
<feature type="binding site" evidence="8">
    <location>
        <position position="151"/>
    </location>
    <ligand>
        <name>substrate</name>
    </ligand>
</feature>
<dbReference type="PROSITE" id="PS00902">
    <property type="entry name" value="GLUTAMATE_5_KINASE"/>
    <property type="match status" value="1"/>
</dbReference>
<evidence type="ECO:0000313" key="10">
    <source>
        <dbReference type="EMBL" id="ATD07778.1"/>
    </source>
</evidence>
<evidence type="ECO:0000256" key="1">
    <source>
        <dbReference type="ARBA" id="ARBA00022490"/>
    </source>
</evidence>
<feature type="binding site" evidence="8">
    <location>
        <position position="56"/>
    </location>
    <ligand>
        <name>substrate</name>
    </ligand>
</feature>
<feature type="binding site" evidence="8">
    <location>
        <position position="16"/>
    </location>
    <ligand>
        <name>ATP</name>
        <dbReference type="ChEBI" id="CHEBI:30616"/>
    </ligand>
</feature>
<keyword evidence="1 8" id="KW-0963">Cytoplasm</keyword>
<sequence length="372" mass="40481">MQEFMSMKQSKRIVIKIGSALIAPEQDGCRSRYLLSIAQFIVRCRARGIEVILVSSGSVAAGSHLFPNSEQPSIAVKKAMAAAGQTEMMATWDRFFDFPSAQILLTHGDLRDRERYTSIRETIFTLLDHGILPIINENDTVTTDDLKVGDNDNLSAMVAGAADADGLIICSDVSGLYNKNPNLHADAVLISEVTEITEEIYDMAGCPTSKVGTGGMKTKIEAAEKATSHDIDTYIVNGFEETTFELLLAGKNPGTVFTAYDKPMQEAVHWMTHTASEQGELVVDSDYGSGENQVVGQLSGDEITEVKGEFSVGDTVLVRSKDGKRLAKATTNYSSCLLNFLTEHEENPISERIQDSIGPVISEQDIALLEKS</sequence>
<dbReference type="InterPro" id="IPR005715">
    <property type="entry name" value="Glu_5kinase/COase_Synthase"/>
</dbReference>
<feature type="domain" description="Aspartate/glutamate/uridylate kinase" evidence="9">
    <location>
        <begin position="11"/>
        <end position="237"/>
    </location>
</feature>
<evidence type="ECO:0000256" key="8">
    <source>
        <dbReference type="HAMAP-Rule" id="MF_00456"/>
    </source>
</evidence>
<evidence type="ECO:0000256" key="2">
    <source>
        <dbReference type="ARBA" id="ARBA00022605"/>
    </source>
</evidence>
<dbReference type="Gene3D" id="2.30.130.10">
    <property type="entry name" value="PUA domain"/>
    <property type="match status" value="1"/>
</dbReference>
<dbReference type="InterPro" id="IPR041739">
    <property type="entry name" value="G5K_ProB"/>
</dbReference>
<dbReference type="PANTHER" id="PTHR43654">
    <property type="entry name" value="GLUTAMATE 5-KINASE"/>
    <property type="match status" value="1"/>
</dbReference>
<comment type="subcellular location">
    <subcellularLocation>
        <location evidence="8">Cytoplasm</location>
    </subcellularLocation>
</comment>
<dbReference type="InterPro" id="IPR015947">
    <property type="entry name" value="PUA-like_sf"/>
</dbReference>
<keyword evidence="5 8" id="KW-0547">Nucleotide-binding</keyword>
<evidence type="ECO:0000256" key="4">
    <source>
        <dbReference type="ARBA" id="ARBA00022679"/>
    </source>
</evidence>
<evidence type="ECO:0000313" key="11">
    <source>
        <dbReference type="Proteomes" id="UP000016521"/>
    </source>
</evidence>
<dbReference type="Pfam" id="PF00696">
    <property type="entry name" value="AA_kinase"/>
    <property type="match status" value="1"/>
</dbReference>
<gene>
    <name evidence="8 10" type="primary">proB</name>
    <name evidence="10" type="ORF">PPIS_a2890</name>
</gene>
<proteinExistence type="inferred from homology"/>
<evidence type="ECO:0000256" key="7">
    <source>
        <dbReference type="ARBA" id="ARBA00022840"/>
    </source>
</evidence>
<dbReference type="InterPro" id="IPR019797">
    <property type="entry name" value="Glutamate_5-kinase_CS"/>
</dbReference>
<accession>A0ABN5CGR4</accession>
<dbReference type="PANTHER" id="PTHR43654:SF1">
    <property type="entry name" value="ISOPENTENYL PHOSPHATE KINASE"/>
    <property type="match status" value="1"/>
</dbReference>
<name>A0ABN5CGR4_PSEO7</name>
<keyword evidence="2 8" id="KW-0028">Amino-acid biosynthesis</keyword>
<dbReference type="HAMAP" id="MF_00456">
    <property type="entry name" value="ProB"/>
    <property type="match status" value="1"/>
</dbReference>
<dbReference type="NCBIfam" id="TIGR01027">
    <property type="entry name" value="proB"/>
    <property type="match status" value="1"/>
</dbReference>
<dbReference type="EC" id="2.7.2.11" evidence="8"/>
<organism evidence="10 11">
    <name type="scientific">Pseudoalteromonas piscicida</name>
    <dbReference type="NCBI Taxonomy" id="43662"/>
    <lineage>
        <taxon>Bacteria</taxon>
        <taxon>Pseudomonadati</taxon>
        <taxon>Pseudomonadota</taxon>
        <taxon>Gammaproteobacteria</taxon>
        <taxon>Alteromonadales</taxon>
        <taxon>Pseudoalteromonadaceae</taxon>
        <taxon>Pseudoalteromonas</taxon>
    </lineage>
</organism>
<protein>
    <recommendedName>
        <fullName evidence="8">Glutamate 5-kinase</fullName>
        <ecNumber evidence="8">2.7.2.11</ecNumber>
    </recommendedName>
    <alternativeName>
        <fullName evidence="8">Gamma-glutamyl kinase</fullName>
        <shortName evidence="8">GK</shortName>
    </alternativeName>
</protein>
<dbReference type="SUPFAM" id="SSF88697">
    <property type="entry name" value="PUA domain-like"/>
    <property type="match status" value="1"/>
</dbReference>
<keyword evidence="7 8" id="KW-0067">ATP-binding</keyword>